<organism evidence="1">
    <name type="scientific">viral metagenome</name>
    <dbReference type="NCBI Taxonomy" id="1070528"/>
    <lineage>
        <taxon>unclassified sequences</taxon>
        <taxon>metagenomes</taxon>
        <taxon>organismal metagenomes</taxon>
    </lineage>
</organism>
<proteinExistence type="predicted"/>
<dbReference type="AlphaFoldDB" id="A0A6C0AWA6"/>
<reference evidence="1" key="1">
    <citation type="journal article" date="2020" name="Nature">
        <title>Giant virus diversity and host interactions through global metagenomics.</title>
        <authorList>
            <person name="Schulz F."/>
            <person name="Roux S."/>
            <person name="Paez-Espino D."/>
            <person name="Jungbluth S."/>
            <person name="Walsh D.A."/>
            <person name="Denef V.J."/>
            <person name="McMahon K.D."/>
            <person name="Konstantinidis K.T."/>
            <person name="Eloe-Fadrosh E.A."/>
            <person name="Kyrpides N.C."/>
            <person name="Woyke T."/>
        </authorList>
    </citation>
    <scope>NUCLEOTIDE SEQUENCE</scope>
    <source>
        <strain evidence="1">GVMAG-S-ERX555965-48</strain>
    </source>
</reference>
<accession>A0A6C0AWA6</accession>
<evidence type="ECO:0000313" key="1">
    <source>
        <dbReference type="EMBL" id="QHS84104.1"/>
    </source>
</evidence>
<sequence length="109" mass="12645">MYIQVTFDVINVNAVCDYYNKNKSEDQNSLEKLNRAEGGFQIKRKVIPNTGSVYDSDPNNLVKQARWSKKCLTTPIGQYEFTEYEWNLLYESICSVHGKENTILHNGFK</sequence>
<name>A0A6C0AWA6_9ZZZZ</name>
<protein>
    <submittedName>
        <fullName evidence="1">Uncharacterized protein</fullName>
    </submittedName>
</protein>
<dbReference type="EMBL" id="MN738772">
    <property type="protein sequence ID" value="QHS84104.1"/>
    <property type="molecule type" value="Genomic_DNA"/>
</dbReference>